<dbReference type="EMBL" id="JAFBEE010000003">
    <property type="protein sequence ID" value="MBM7614271.1"/>
    <property type="molecule type" value="Genomic_DNA"/>
</dbReference>
<gene>
    <name evidence="6" type="ORF">JOC73_000782</name>
</gene>
<dbReference type="Gene3D" id="3.90.1750.20">
    <property type="entry name" value="Putative Large Serine Recombinase, Chain B, Domain 2"/>
    <property type="match status" value="1"/>
</dbReference>
<proteinExistence type="predicted"/>
<name>A0ABS2NN38_9FIRM</name>
<dbReference type="PROSITE" id="PS51737">
    <property type="entry name" value="RECOMBINASE_DNA_BIND"/>
    <property type="match status" value="1"/>
</dbReference>
<protein>
    <submittedName>
        <fullName evidence="6">DNA invertase Pin-like site-specific DNA recombinase</fullName>
    </submittedName>
</protein>
<evidence type="ECO:0000259" key="5">
    <source>
        <dbReference type="PROSITE" id="PS51737"/>
    </source>
</evidence>
<sequence length="443" mass="51547">MFACTRQVSHYTSFINENPNWTVVDIYTDEGITGTNTKKRTGLKKMIEDAKAGKIDLILTKSISRFGRNTVDVLKYSRELKEIGVAIEFEKERINTMEASGELMMTIFSSLAQEESRSISENSRWGIVKGFKDVKVFCNTNRFLGYDKDENGNLVINEKEAEIVRRIYRYLEGKSYHSIAKGLEKDNVPTVTGNKKWWDSSITIILTNEKYCGDLLQQKTITVDFLSHKRVKNKNYADQYYIEDNHEAIIPREVFERVQDEKERRALASNVRGDRNKYSNKYAFSSKIVCGNCKDTFKRRMWNSNKESKKIVWQCKTYIKEGKDTCDAKAVDDLLLKDSFIKIFNEMQSNKEDFIKALMDNIEKVLAKRTDDSKVQEIEGRIEALKEELKGLIKLNSKGQIDIEVYMEENNRIAHELEELRNDKAQIERDIKLARDTRKGLMR</sequence>
<evidence type="ECO:0000256" key="1">
    <source>
        <dbReference type="ARBA" id="ARBA00023125"/>
    </source>
</evidence>
<dbReference type="Gene3D" id="3.40.50.1390">
    <property type="entry name" value="Resolvase, N-terminal catalytic domain"/>
    <property type="match status" value="1"/>
</dbReference>
<dbReference type="PANTHER" id="PTHR30461">
    <property type="entry name" value="DNA-INVERTASE FROM LAMBDOID PROPHAGE"/>
    <property type="match status" value="1"/>
</dbReference>
<dbReference type="Pfam" id="PF07508">
    <property type="entry name" value="Recombinase"/>
    <property type="match status" value="1"/>
</dbReference>
<feature type="domain" description="Resolvase/invertase-type recombinase catalytic" evidence="4">
    <location>
        <begin position="1"/>
        <end position="134"/>
    </location>
</feature>
<dbReference type="Pfam" id="PF13408">
    <property type="entry name" value="Zn_ribbon_recom"/>
    <property type="match status" value="1"/>
</dbReference>
<dbReference type="InterPro" id="IPR025827">
    <property type="entry name" value="Zn_ribbon_recom_dom"/>
</dbReference>
<dbReference type="SUPFAM" id="SSF53041">
    <property type="entry name" value="Resolvase-like"/>
    <property type="match status" value="1"/>
</dbReference>
<dbReference type="InterPro" id="IPR038109">
    <property type="entry name" value="DNA_bind_recomb_sf"/>
</dbReference>
<keyword evidence="2" id="KW-0233">DNA recombination</keyword>
<dbReference type="InterPro" id="IPR006119">
    <property type="entry name" value="Resolv_N"/>
</dbReference>
<dbReference type="PANTHER" id="PTHR30461:SF2">
    <property type="entry name" value="SERINE RECOMBINASE PINE-RELATED"/>
    <property type="match status" value="1"/>
</dbReference>
<evidence type="ECO:0000259" key="4">
    <source>
        <dbReference type="PROSITE" id="PS51736"/>
    </source>
</evidence>
<dbReference type="PROSITE" id="PS51736">
    <property type="entry name" value="RECOMBINASES_3"/>
    <property type="match status" value="1"/>
</dbReference>
<keyword evidence="3" id="KW-0175">Coiled coil</keyword>
<feature type="coiled-coil region" evidence="3">
    <location>
        <begin position="368"/>
        <end position="437"/>
    </location>
</feature>
<keyword evidence="1" id="KW-0238">DNA-binding</keyword>
<dbReference type="RefSeq" id="WP_204400549.1">
    <property type="nucleotide sequence ID" value="NZ_JAFBEE010000003.1"/>
</dbReference>
<dbReference type="InterPro" id="IPR050639">
    <property type="entry name" value="SSR_resolvase"/>
</dbReference>
<reference evidence="6 7" key="1">
    <citation type="submission" date="2021-01" db="EMBL/GenBank/DDBJ databases">
        <title>Genomic Encyclopedia of Type Strains, Phase IV (KMG-IV): sequencing the most valuable type-strain genomes for metagenomic binning, comparative biology and taxonomic classification.</title>
        <authorList>
            <person name="Goeker M."/>
        </authorList>
    </citation>
    <scope>NUCLEOTIDE SEQUENCE [LARGE SCALE GENOMIC DNA]</scope>
    <source>
        <strain evidence="6 7">DSM 25890</strain>
    </source>
</reference>
<keyword evidence="7" id="KW-1185">Reference proteome</keyword>
<evidence type="ECO:0000256" key="2">
    <source>
        <dbReference type="ARBA" id="ARBA00023172"/>
    </source>
</evidence>
<dbReference type="Pfam" id="PF00239">
    <property type="entry name" value="Resolvase"/>
    <property type="match status" value="1"/>
</dbReference>
<dbReference type="SMART" id="SM00857">
    <property type="entry name" value="Resolvase"/>
    <property type="match status" value="1"/>
</dbReference>
<dbReference type="InterPro" id="IPR036162">
    <property type="entry name" value="Resolvase-like_N_sf"/>
</dbReference>
<dbReference type="CDD" id="cd00338">
    <property type="entry name" value="Ser_Recombinase"/>
    <property type="match status" value="1"/>
</dbReference>
<comment type="caution">
    <text evidence="6">The sequence shown here is derived from an EMBL/GenBank/DDBJ whole genome shotgun (WGS) entry which is preliminary data.</text>
</comment>
<evidence type="ECO:0000313" key="6">
    <source>
        <dbReference type="EMBL" id="MBM7614271.1"/>
    </source>
</evidence>
<evidence type="ECO:0000313" key="7">
    <source>
        <dbReference type="Proteomes" id="UP001314796"/>
    </source>
</evidence>
<dbReference type="Proteomes" id="UP001314796">
    <property type="component" value="Unassembled WGS sequence"/>
</dbReference>
<evidence type="ECO:0000256" key="3">
    <source>
        <dbReference type="SAM" id="Coils"/>
    </source>
</evidence>
<accession>A0ABS2NN38</accession>
<organism evidence="6 7">
    <name type="scientific">Alkaliphilus hydrothermalis</name>
    <dbReference type="NCBI Taxonomy" id="1482730"/>
    <lineage>
        <taxon>Bacteria</taxon>
        <taxon>Bacillati</taxon>
        <taxon>Bacillota</taxon>
        <taxon>Clostridia</taxon>
        <taxon>Peptostreptococcales</taxon>
        <taxon>Natronincolaceae</taxon>
        <taxon>Alkaliphilus</taxon>
    </lineage>
</organism>
<feature type="domain" description="Recombinase" evidence="5">
    <location>
        <begin position="143"/>
        <end position="268"/>
    </location>
</feature>
<dbReference type="InterPro" id="IPR011109">
    <property type="entry name" value="DNA_bind_recombinase_dom"/>
</dbReference>